<dbReference type="SUPFAM" id="SSF53474">
    <property type="entry name" value="alpha/beta-Hydrolases"/>
    <property type="match status" value="1"/>
</dbReference>
<comment type="subcellular location">
    <subcellularLocation>
        <location evidence="6">Nucleus outer membrane</location>
        <topology evidence="6">Single-pass membrane protein</topology>
    </subcellularLocation>
</comment>
<evidence type="ECO:0000313" key="8">
    <source>
        <dbReference type="Proteomes" id="UP001163846"/>
    </source>
</evidence>
<dbReference type="PANTHER" id="PTHR12265:SF30">
    <property type="entry name" value="TRANSMEMBRANE PROTEIN 53"/>
    <property type="match status" value="1"/>
</dbReference>
<proteinExistence type="inferred from homology"/>
<evidence type="ECO:0008006" key="9">
    <source>
        <dbReference type="Google" id="ProtNLM"/>
    </source>
</evidence>
<evidence type="ECO:0000256" key="5">
    <source>
        <dbReference type="ARBA" id="ARBA00023242"/>
    </source>
</evidence>
<name>A0AA38PEH7_9AGAR</name>
<dbReference type="EMBL" id="MU806049">
    <property type="protein sequence ID" value="KAJ3841183.1"/>
    <property type="molecule type" value="Genomic_DNA"/>
</dbReference>
<keyword evidence="8" id="KW-1185">Reference proteome</keyword>
<comment type="similarity">
    <text evidence="1">Belongs to the TMEM53 family.</text>
</comment>
<protein>
    <recommendedName>
        <fullName evidence="9">DUF829-domain-containing protein</fullName>
    </recommendedName>
</protein>
<dbReference type="GO" id="GO:0005640">
    <property type="term" value="C:nuclear outer membrane"/>
    <property type="evidence" value="ECO:0007669"/>
    <property type="project" value="UniProtKB-SubCell"/>
</dbReference>
<accession>A0AA38PEH7</accession>
<evidence type="ECO:0000256" key="2">
    <source>
        <dbReference type="ARBA" id="ARBA00022692"/>
    </source>
</evidence>
<keyword evidence="5" id="KW-0539">Nucleus</keyword>
<keyword evidence="3" id="KW-1133">Transmembrane helix</keyword>
<dbReference type="PANTHER" id="PTHR12265">
    <property type="entry name" value="TRANSMEMBRANE PROTEIN 53"/>
    <property type="match status" value="1"/>
</dbReference>
<evidence type="ECO:0000256" key="4">
    <source>
        <dbReference type="ARBA" id="ARBA00023136"/>
    </source>
</evidence>
<dbReference type="InterPro" id="IPR008547">
    <property type="entry name" value="DUF829_TMEM53"/>
</dbReference>
<evidence type="ECO:0000256" key="3">
    <source>
        <dbReference type="ARBA" id="ARBA00022989"/>
    </source>
</evidence>
<reference evidence="7" key="1">
    <citation type="submission" date="2022-08" db="EMBL/GenBank/DDBJ databases">
        <authorList>
            <consortium name="DOE Joint Genome Institute"/>
            <person name="Min B."/>
            <person name="Riley R."/>
            <person name="Sierra-Patev S."/>
            <person name="Naranjo-Ortiz M."/>
            <person name="Looney B."/>
            <person name="Konkel Z."/>
            <person name="Slot J.C."/>
            <person name="Sakamoto Y."/>
            <person name="Steenwyk J.L."/>
            <person name="Rokas A."/>
            <person name="Carro J."/>
            <person name="Camarero S."/>
            <person name="Ferreira P."/>
            <person name="Molpeceres G."/>
            <person name="Ruiz-Duenas F.J."/>
            <person name="Serrano A."/>
            <person name="Henrissat B."/>
            <person name="Drula E."/>
            <person name="Hughes K.W."/>
            <person name="Mata J.L."/>
            <person name="Ishikawa N.K."/>
            <person name="Vargas-Isla R."/>
            <person name="Ushijima S."/>
            <person name="Smith C.A."/>
            <person name="Ahrendt S."/>
            <person name="Andreopoulos W."/>
            <person name="He G."/>
            <person name="Labutti K."/>
            <person name="Lipzen A."/>
            <person name="Ng V."/>
            <person name="Sandor L."/>
            <person name="Barry K."/>
            <person name="Martinez A.T."/>
            <person name="Xiao Y."/>
            <person name="Gibbons J.G."/>
            <person name="Terashima K."/>
            <person name="Hibbett D.S."/>
            <person name="Grigoriev I.V."/>
        </authorList>
    </citation>
    <scope>NUCLEOTIDE SEQUENCE</scope>
    <source>
        <strain evidence="7">TFB9207</strain>
    </source>
</reference>
<keyword evidence="4" id="KW-0472">Membrane</keyword>
<dbReference type="Proteomes" id="UP001163846">
    <property type="component" value="Unassembled WGS sequence"/>
</dbReference>
<dbReference type="InterPro" id="IPR029058">
    <property type="entry name" value="AB_hydrolase_fold"/>
</dbReference>
<comment type="caution">
    <text evidence="7">The sequence shown here is derived from an EMBL/GenBank/DDBJ whole genome shotgun (WGS) entry which is preliminary data.</text>
</comment>
<dbReference type="Gene3D" id="3.40.50.1820">
    <property type="entry name" value="alpha/beta hydrolase"/>
    <property type="match status" value="1"/>
</dbReference>
<evidence type="ECO:0000256" key="6">
    <source>
        <dbReference type="ARBA" id="ARBA00034303"/>
    </source>
</evidence>
<organism evidence="7 8">
    <name type="scientific">Lentinula raphanica</name>
    <dbReference type="NCBI Taxonomy" id="153919"/>
    <lineage>
        <taxon>Eukaryota</taxon>
        <taxon>Fungi</taxon>
        <taxon>Dikarya</taxon>
        <taxon>Basidiomycota</taxon>
        <taxon>Agaricomycotina</taxon>
        <taxon>Agaricomycetes</taxon>
        <taxon>Agaricomycetidae</taxon>
        <taxon>Agaricales</taxon>
        <taxon>Marasmiineae</taxon>
        <taxon>Omphalotaceae</taxon>
        <taxon>Lentinula</taxon>
    </lineage>
</organism>
<dbReference type="Pfam" id="PF05705">
    <property type="entry name" value="DUF829"/>
    <property type="match status" value="1"/>
</dbReference>
<keyword evidence="2" id="KW-0812">Transmembrane</keyword>
<evidence type="ECO:0000313" key="7">
    <source>
        <dbReference type="EMBL" id="KAJ3841183.1"/>
    </source>
</evidence>
<sequence>MHASSEHSSLLPVGSGLYLRQGSSTSYNTSRESRVDHSAPNLILVFGWMGGTLSGLSRYTKVYAETYPNATQIIIQSDPLLFWKSNQMRMKKLLPVAEILEAHGCVGIPSETHKNIPPKILVHSGAIQMLTLGNLLHARLDSSINPEARQMPRVSAVVFDSCPGTASLWRTVQAFSAALHPILRVPTLILVTFFYGIIAIVKQWLLGIQPVSERLKEGLLRNGPEGGVLPWMDEKTPRMYVCSKKDEIIPIDQTEEHVNEARRRGLNARIEVYENTPHVAHAKSYPERYWGAVRALWASAVEDM</sequence>
<gene>
    <name evidence="7" type="ORF">F5878DRAFT_639809</name>
</gene>
<dbReference type="AlphaFoldDB" id="A0AA38PEH7"/>
<evidence type="ECO:0000256" key="1">
    <source>
        <dbReference type="ARBA" id="ARBA00007387"/>
    </source>
</evidence>